<dbReference type="GO" id="GO:0016491">
    <property type="term" value="F:oxidoreductase activity"/>
    <property type="evidence" value="ECO:0007669"/>
    <property type="project" value="UniProtKB-KW"/>
</dbReference>
<dbReference type="GO" id="GO:0071949">
    <property type="term" value="F:FAD binding"/>
    <property type="evidence" value="ECO:0007669"/>
    <property type="project" value="InterPro"/>
</dbReference>
<evidence type="ECO:0000256" key="2">
    <source>
        <dbReference type="ARBA" id="ARBA00005466"/>
    </source>
</evidence>
<evidence type="ECO:0000256" key="3">
    <source>
        <dbReference type="ARBA" id="ARBA00022630"/>
    </source>
</evidence>
<organism evidence="7 8">
    <name type="scientific">Prochlorococcus marinus XMU1408</name>
    <dbReference type="NCBI Taxonomy" id="2213228"/>
    <lineage>
        <taxon>Bacteria</taxon>
        <taxon>Bacillati</taxon>
        <taxon>Cyanobacteriota</taxon>
        <taxon>Cyanophyceae</taxon>
        <taxon>Synechococcales</taxon>
        <taxon>Prochlorococcaceae</taxon>
        <taxon>Prochlorococcus</taxon>
    </lineage>
</organism>
<evidence type="ECO:0000256" key="5">
    <source>
        <dbReference type="ARBA" id="ARBA00023002"/>
    </source>
</evidence>
<keyword evidence="4" id="KW-0274">FAD</keyword>
<dbReference type="Pfam" id="PF01565">
    <property type="entry name" value="FAD_binding_4"/>
    <property type="match status" value="1"/>
</dbReference>
<gene>
    <name evidence="7" type="ORF">DNJ73_03485</name>
</gene>
<dbReference type="EMBL" id="QJUE01000002">
    <property type="protein sequence ID" value="PYE02826.1"/>
    <property type="molecule type" value="Genomic_DNA"/>
</dbReference>
<dbReference type="Proteomes" id="UP000247807">
    <property type="component" value="Unassembled WGS sequence"/>
</dbReference>
<proteinExistence type="inferred from homology"/>
<name>A0A318R0I7_PROMR</name>
<dbReference type="InterPro" id="IPR050416">
    <property type="entry name" value="FAD-linked_Oxidoreductase"/>
</dbReference>
<keyword evidence="3" id="KW-0285">Flavoprotein</keyword>
<comment type="similarity">
    <text evidence="2">Belongs to the oxygen-dependent FAD-linked oxidoreductase family.</text>
</comment>
<comment type="caution">
    <text evidence="7">The sequence shown here is derived from an EMBL/GenBank/DDBJ whole genome shotgun (WGS) entry which is preliminary data.</text>
</comment>
<dbReference type="SUPFAM" id="SSF56176">
    <property type="entry name" value="FAD-binding/transporter-associated domain-like"/>
    <property type="match status" value="1"/>
</dbReference>
<sequence length="422" mass="47980">MIKNLLPLQNRNSNDSNVLGVFEEVNSGFFQSLNSSQKTSIPFLVSSGGTTSRAAADNHWIVDLRKNYQNISFDLDKKHVEIEAGVRMGDLSDFLEQHERSFPIGLSGKTGMGYILTGGISPLSRNRGLAIDQILEIRGYWGNGKEFHLFRPNTPKELTLEWKALCGAAIFLGIITKVKLKTQPLKPILSWTANLSFSQLSECINQAENWPSSLSLQWIWGENIFAHAIGEVINSDHEFILTNLLEKLPFTSNRIITKVKNLNKLPALNLGNNQRNNTNHSEVLGLLGPAWQDNNIKVLKIINDLIDRRPNKSCYIASQQLGGLTHLRDIDTSFLHRDSIWKPWINGSWEANDPSKRNMTLKWMEECWSNLEFICPGIHLAQIHPHLTWHKRELSSAFKNWLPKLKEIKSFYDPNNIMPPLN</sequence>
<evidence type="ECO:0000256" key="1">
    <source>
        <dbReference type="ARBA" id="ARBA00001974"/>
    </source>
</evidence>
<dbReference type="InterPro" id="IPR016169">
    <property type="entry name" value="FAD-bd_PCMH_sub2"/>
</dbReference>
<evidence type="ECO:0000259" key="6">
    <source>
        <dbReference type="PROSITE" id="PS51387"/>
    </source>
</evidence>
<dbReference type="InterPro" id="IPR016166">
    <property type="entry name" value="FAD-bd_PCMH"/>
</dbReference>
<feature type="domain" description="FAD-binding PCMH-type" evidence="6">
    <location>
        <begin position="11"/>
        <end position="185"/>
    </location>
</feature>
<dbReference type="InterPro" id="IPR036318">
    <property type="entry name" value="FAD-bd_PCMH-like_sf"/>
</dbReference>
<dbReference type="Gene3D" id="3.30.465.10">
    <property type="match status" value="1"/>
</dbReference>
<dbReference type="PROSITE" id="PS51387">
    <property type="entry name" value="FAD_PCMH"/>
    <property type="match status" value="1"/>
</dbReference>
<dbReference type="Gene3D" id="3.40.462.20">
    <property type="match status" value="1"/>
</dbReference>
<dbReference type="AlphaFoldDB" id="A0A318R0I7"/>
<comment type="cofactor">
    <cofactor evidence="1">
        <name>FAD</name>
        <dbReference type="ChEBI" id="CHEBI:57692"/>
    </cofactor>
</comment>
<evidence type="ECO:0000313" key="8">
    <source>
        <dbReference type="Proteomes" id="UP000247807"/>
    </source>
</evidence>
<evidence type="ECO:0000313" key="7">
    <source>
        <dbReference type="EMBL" id="PYE02826.1"/>
    </source>
</evidence>
<dbReference type="OrthoDB" id="539157at2"/>
<dbReference type="PANTHER" id="PTHR42973:SF39">
    <property type="entry name" value="FAD-BINDING PCMH-TYPE DOMAIN-CONTAINING PROTEIN"/>
    <property type="match status" value="1"/>
</dbReference>
<evidence type="ECO:0000256" key="4">
    <source>
        <dbReference type="ARBA" id="ARBA00022827"/>
    </source>
</evidence>
<dbReference type="InterPro" id="IPR006094">
    <property type="entry name" value="Oxid_FAD_bind_N"/>
</dbReference>
<dbReference type="RefSeq" id="WP_158466323.1">
    <property type="nucleotide sequence ID" value="NZ_QJUE01000002.1"/>
</dbReference>
<dbReference type="PANTHER" id="PTHR42973">
    <property type="entry name" value="BINDING OXIDOREDUCTASE, PUTATIVE (AFU_ORTHOLOGUE AFUA_1G17690)-RELATED"/>
    <property type="match status" value="1"/>
</dbReference>
<accession>A0A318R0I7</accession>
<protein>
    <submittedName>
        <fullName evidence="7">FAD-binding oxidoreductase</fullName>
    </submittedName>
</protein>
<reference evidence="7 8" key="1">
    <citation type="journal article" date="2018" name="Appl. Environ. Microbiol.">
        <title>Genome rearrangement shapes Prochlorococcus ecological adaptation.</title>
        <authorList>
            <person name="Yan W."/>
            <person name="Wei S."/>
            <person name="Wang Q."/>
            <person name="Xiao X."/>
            <person name="Zeng Q."/>
            <person name="Jiao N."/>
            <person name="Zhang R."/>
        </authorList>
    </citation>
    <scope>NUCLEOTIDE SEQUENCE [LARGE SCALE GENOMIC DNA]</scope>
    <source>
        <strain evidence="7 8">XMU1408</strain>
    </source>
</reference>
<keyword evidence="5" id="KW-0560">Oxidoreductase</keyword>